<dbReference type="EMBL" id="CBTJ020000045">
    <property type="protein sequence ID" value="CDI03106.1"/>
    <property type="molecule type" value="Genomic_DNA"/>
</dbReference>
<name>W6M5F8_9GAMM</name>
<reference evidence="2" key="1">
    <citation type="submission" date="2013-07" db="EMBL/GenBank/DDBJ databases">
        <authorList>
            <person name="McIlroy S."/>
        </authorList>
    </citation>
    <scope>NUCLEOTIDE SEQUENCE [LARGE SCALE GENOMIC DNA]</scope>
    <source>
        <strain evidence="2">Run_A_D11</strain>
    </source>
</reference>
<dbReference type="Proteomes" id="UP000035760">
    <property type="component" value="Unassembled WGS sequence"/>
</dbReference>
<feature type="compositionally biased region" description="Basic and acidic residues" evidence="1">
    <location>
        <begin position="51"/>
        <end position="61"/>
    </location>
</feature>
<protein>
    <submittedName>
        <fullName evidence="2">Uncharacterized protein</fullName>
    </submittedName>
</protein>
<proteinExistence type="predicted"/>
<feature type="region of interest" description="Disordered" evidence="1">
    <location>
        <begin position="1"/>
        <end position="61"/>
    </location>
</feature>
<gene>
    <name evidence="2" type="ORF">BN873_380088</name>
</gene>
<dbReference type="STRING" id="1400863.BN873_380088"/>
<reference evidence="2" key="2">
    <citation type="submission" date="2014-03" db="EMBL/GenBank/DDBJ databases">
        <title>Candidatus Competibacter-lineage genomes retrieved from metagenomes reveal functional metabolic diversity.</title>
        <authorList>
            <person name="McIlroy S.J."/>
            <person name="Albertsen M."/>
            <person name="Andresen E.K."/>
            <person name="Saunders A.M."/>
            <person name="Kristiansen R."/>
            <person name="Stokholm-Bjerregaard M."/>
            <person name="Nielsen K.L."/>
            <person name="Nielsen P.H."/>
        </authorList>
    </citation>
    <scope>NUCLEOTIDE SEQUENCE</scope>
    <source>
        <strain evidence="2">Run_A_D11</strain>
    </source>
</reference>
<feature type="compositionally biased region" description="Basic and acidic residues" evidence="1">
    <location>
        <begin position="26"/>
        <end position="41"/>
    </location>
</feature>
<evidence type="ECO:0000313" key="3">
    <source>
        <dbReference type="Proteomes" id="UP000035760"/>
    </source>
</evidence>
<organism evidence="2 3">
    <name type="scientific">Candidatus Competibacter denitrificans Run_A_D11</name>
    <dbReference type="NCBI Taxonomy" id="1400863"/>
    <lineage>
        <taxon>Bacteria</taxon>
        <taxon>Pseudomonadati</taxon>
        <taxon>Pseudomonadota</taxon>
        <taxon>Gammaproteobacteria</taxon>
        <taxon>Candidatus Competibacteraceae</taxon>
        <taxon>Candidatus Competibacter</taxon>
    </lineage>
</organism>
<sequence length="61" mass="6732">MGAGTPDLAPEQASDERAKQRRKRDPKIDVLHRLTLEHIEVGDVDGTPVTEQHDQDSEADG</sequence>
<comment type="caution">
    <text evidence="2">The sequence shown here is derived from an EMBL/GenBank/DDBJ whole genome shotgun (WGS) entry which is preliminary data.</text>
</comment>
<accession>W6M5F8</accession>
<evidence type="ECO:0000313" key="2">
    <source>
        <dbReference type="EMBL" id="CDI03106.1"/>
    </source>
</evidence>
<dbReference type="AlphaFoldDB" id="W6M5F8"/>
<evidence type="ECO:0000256" key="1">
    <source>
        <dbReference type="SAM" id="MobiDB-lite"/>
    </source>
</evidence>
<keyword evidence="3" id="KW-1185">Reference proteome</keyword>